<protein>
    <submittedName>
        <fullName evidence="1">Uncharacterized protein</fullName>
    </submittedName>
</protein>
<comment type="caution">
    <text evidence="1">The sequence shown here is derived from an EMBL/GenBank/DDBJ whole genome shotgun (WGS) entry which is preliminary data.</text>
</comment>
<name>A0A3M7QT46_BRAPC</name>
<evidence type="ECO:0000313" key="1">
    <source>
        <dbReference type="EMBL" id="RNA14492.1"/>
    </source>
</evidence>
<gene>
    <name evidence="1" type="ORF">BpHYR1_013323</name>
</gene>
<sequence>MTLNEQSKFNRLVLLGLENVFEFKKIKIGGKFYHEKLGSTFKIPTPRINKLVQCLQKME</sequence>
<keyword evidence="2" id="KW-1185">Reference proteome</keyword>
<proteinExistence type="predicted"/>
<dbReference type="EMBL" id="REGN01005170">
    <property type="protein sequence ID" value="RNA14492.1"/>
    <property type="molecule type" value="Genomic_DNA"/>
</dbReference>
<accession>A0A3M7QT46</accession>
<organism evidence="1 2">
    <name type="scientific">Brachionus plicatilis</name>
    <name type="common">Marine rotifer</name>
    <name type="synonym">Brachionus muelleri</name>
    <dbReference type="NCBI Taxonomy" id="10195"/>
    <lineage>
        <taxon>Eukaryota</taxon>
        <taxon>Metazoa</taxon>
        <taxon>Spiralia</taxon>
        <taxon>Gnathifera</taxon>
        <taxon>Rotifera</taxon>
        <taxon>Eurotatoria</taxon>
        <taxon>Monogononta</taxon>
        <taxon>Pseudotrocha</taxon>
        <taxon>Ploima</taxon>
        <taxon>Brachionidae</taxon>
        <taxon>Brachionus</taxon>
    </lineage>
</organism>
<reference evidence="1 2" key="1">
    <citation type="journal article" date="2018" name="Sci. Rep.">
        <title>Genomic signatures of local adaptation to the degree of environmental predictability in rotifers.</title>
        <authorList>
            <person name="Franch-Gras L."/>
            <person name="Hahn C."/>
            <person name="Garcia-Roger E.M."/>
            <person name="Carmona M.J."/>
            <person name="Serra M."/>
            <person name="Gomez A."/>
        </authorList>
    </citation>
    <scope>NUCLEOTIDE SEQUENCE [LARGE SCALE GENOMIC DNA]</scope>
    <source>
        <strain evidence="1">HYR1</strain>
    </source>
</reference>
<dbReference type="Proteomes" id="UP000276133">
    <property type="component" value="Unassembled WGS sequence"/>
</dbReference>
<dbReference type="AlphaFoldDB" id="A0A3M7QT46"/>
<evidence type="ECO:0000313" key="2">
    <source>
        <dbReference type="Proteomes" id="UP000276133"/>
    </source>
</evidence>